<evidence type="ECO:0000313" key="4">
    <source>
        <dbReference type="Ensembl" id="ENSSLDP00000004452.1"/>
    </source>
</evidence>
<dbReference type="InterPro" id="IPR035979">
    <property type="entry name" value="RBD_domain_sf"/>
</dbReference>
<feature type="domain" description="RRM" evidence="3">
    <location>
        <begin position="12"/>
        <end position="94"/>
    </location>
</feature>
<dbReference type="SUPFAM" id="SSF54928">
    <property type="entry name" value="RNA-binding domain, RBD"/>
    <property type="match status" value="1"/>
</dbReference>
<dbReference type="GO" id="GO:0005737">
    <property type="term" value="C:cytoplasm"/>
    <property type="evidence" value="ECO:0007669"/>
    <property type="project" value="TreeGrafter"/>
</dbReference>
<name>A0A3B4WP86_SERLL</name>
<dbReference type="Gene3D" id="3.30.70.330">
    <property type="match status" value="1"/>
</dbReference>
<dbReference type="InterPro" id="IPR012677">
    <property type="entry name" value="Nucleotide-bd_a/b_plait_sf"/>
</dbReference>
<dbReference type="GO" id="GO:0008494">
    <property type="term" value="F:translation activator activity"/>
    <property type="evidence" value="ECO:0007669"/>
    <property type="project" value="TreeGrafter"/>
</dbReference>
<dbReference type="InterPro" id="IPR000504">
    <property type="entry name" value="RRM_dom"/>
</dbReference>
<dbReference type="Pfam" id="PF00076">
    <property type="entry name" value="RRM_1"/>
    <property type="match status" value="1"/>
</dbReference>
<dbReference type="GO" id="GO:0003730">
    <property type="term" value="F:mRNA 3'-UTR binding"/>
    <property type="evidence" value="ECO:0007669"/>
    <property type="project" value="TreeGrafter"/>
</dbReference>
<evidence type="ECO:0000256" key="2">
    <source>
        <dbReference type="PROSITE-ProRule" id="PRU00176"/>
    </source>
</evidence>
<sequence>LTTGTTACTESSEKTLTGFPSENMVNESDLRHFFSQHGVVKEVKIITDRLGVSKGYGFVTFETEEDAMKILHNVSTTSHKSILIKSVHVASPDPAMPLPMSCGSLSLTTSTGYPYTYHNGVAYFHCPNMNPPPSPPVILPQSQPVYQQPAYHHNQCVPNQYQWTVAQSPIPSSPVMYSQQPEHLYQPVDGSCVQPSLPVMEDPTTEPTVQQLYQVYPQRTEGMAPIVLPHDPGKVKGTFYYI</sequence>
<dbReference type="Ensembl" id="ENSSLDT00000004600.1">
    <property type="protein sequence ID" value="ENSSLDP00000004452.1"/>
    <property type="gene ID" value="ENSSLDG00000003410.1"/>
</dbReference>
<protein>
    <recommendedName>
        <fullName evidence="3">RRM domain-containing protein</fullName>
    </recommendedName>
</protein>
<reference evidence="4" key="2">
    <citation type="submission" date="2025-09" db="UniProtKB">
        <authorList>
            <consortium name="Ensembl"/>
        </authorList>
    </citation>
    <scope>IDENTIFICATION</scope>
</reference>
<dbReference type="SMART" id="SM00360">
    <property type="entry name" value="RRM"/>
    <property type="match status" value="1"/>
</dbReference>
<dbReference type="PROSITE" id="PS50102">
    <property type="entry name" value="RRM"/>
    <property type="match status" value="1"/>
</dbReference>
<reference evidence="4" key="1">
    <citation type="submission" date="2025-08" db="UniProtKB">
        <authorList>
            <consortium name="Ensembl"/>
        </authorList>
    </citation>
    <scope>IDENTIFICATION</scope>
</reference>
<dbReference type="GO" id="GO:0070935">
    <property type="term" value="P:3'-UTR-mediated mRNA stabilization"/>
    <property type="evidence" value="ECO:0007669"/>
    <property type="project" value="TreeGrafter"/>
</dbReference>
<dbReference type="Proteomes" id="UP000261360">
    <property type="component" value="Unplaced"/>
</dbReference>
<dbReference type="GO" id="GO:0045948">
    <property type="term" value="P:positive regulation of translational initiation"/>
    <property type="evidence" value="ECO:0007669"/>
    <property type="project" value="TreeGrafter"/>
</dbReference>
<evidence type="ECO:0000259" key="3">
    <source>
        <dbReference type="PROSITE" id="PS50102"/>
    </source>
</evidence>
<dbReference type="PANTHER" id="PTHR11176:SF10">
    <property type="entry name" value="PROTEIN BOULE-LIKE"/>
    <property type="match status" value="1"/>
</dbReference>
<keyword evidence="5" id="KW-1185">Reference proteome</keyword>
<accession>A0A3B4WP86</accession>
<dbReference type="PANTHER" id="PTHR11176">
    <property type="entry name" value="BOULE-RELATED"/>
    <property type="match status" value="1"/>
</dbReference>
<evidence type="ECO:0000313" key="5">
    <source>
        <dbReference type="Proteomes" id="UP000261360"/>
    </source>
</evidence>
<dbReference type="AlphaFoldDB" id="A0A3B4WP86"/>
<dbReference type="GeneTree" id="ENSGT00530000063480"/>
<evidence type="ECO:0000256" key="1">
    <source>
        <dbReference type="ARBA" id="ARBA00022884"/>
    </source>
</evidence>
<dbReference type="STRING" id="1841481.ENSSLDP00000004452"/>
<proteinExistence type="predicted"/>
<keyword evidence="1 2" id="KW-0694">RNA-binding</keyword>
<organism evidence="4 5">
    <name type="scientific">Seriola lalandi dorsalis</name>
    <dbReference type="NCBI Taxonomy" id="1841481"/>
    <lineage>
        <taxon>Eukaryota</taxon>
        <taxon>Metazoa</taxon>
        <taxon>Chordata</taxon>
        <taxon>Craniata</taxon>
        <taxon>Vertebrata</taxon>
        <taxon>Euteleostomi</taxon>
        <taxon>Actinopterygii</taxon>
        <taxon>Neopterygii</taxon>
        <taxon>Teleostei</taxon>
        <taxon>Neoteleostei</taxon>
        <taxon>Acanthomorphata</taxon>
        <taxon>Carangaria</taxon>
        <taxon>Carangiformes</taxon>
        <taxon>Carangidae</taxon>
        <taxon>Seriola</taxon>
    </lineage>
</organism>